<organism evidence="7 8">
    <name type="scientific">Methylobacterium iners</name>
    <dbReference type="NCBI Taxonomy" id="418707"/>
    <lineage>
        <taxon>Bacteria</taxon>
        <taxon>Pseudomonadati</taxon>
        <taxon>Pseudomonadota</taxon>
        <taxon>Alphaproteobacteria</taxon>
        <taxon>Hyphomicrobiales</taxon>
        <taxon>Methylobacteriaceae</taxon>
        <taxon>Methylobacterium</taxon>
    </lineage>
</organism>
<evidence type="ECO:0000256" key="3">
    <source>
        <dbReference type="ARBA" id="ARBA00022989"/>
    </source>
</evidence>
<dbReference type="InterPro" id="IPR006694">
    <property type="entry name" value="Fatty_acid_hydroxylase"/>
</dbReference>
<keyword evidence="4 5" id="KW-0472">Membrane</keyword>
<dbReference type="PANTHER" id="PTHR11863">
    <property type="entry name" value="STEROL DESATURASE"/>
    <property type="match status" value="1"/>
</dbReference>
<keyword evidence="2 5" id="KW-0812">Transmembrane</keyword>
<dbReference type="Proteomes" id="UP001055125">
    <property type="component" value="Unassembled WGS sequence"/>
</dbReference>
<dbReference type="Pfam" id="PF04116">
    <property type="entry name" value="FA_hydroxylase"/>
    <property type="match status" value="1"/>
</dbReference>
<name>A0ABQ4S0Z1_9HYPH</name>
<accession>A0ABQ4S0Z1</accession>
<feature type="transmembrane region" description="Helical" evidence="5">
    <location>
        <begin position="67"/>
        <end position="91"/>
    </location>
</feature>
<evidence type="ECO:0000313" key="7">
    <source>
        <dbReference type="EMBL" id="GJD96788.1"/>
    </source>
</evidence>
<sequence length="277" mass="31381">MTDQVLGIMIQFGELVLAGLPTTLALAVVLTILCVLFPSTPGKHWWRKSEIITDVCWWFATPLINRYLALMLIILGSFGLSMIFGSGALGLDGLPGLQLLTGIPFWLSALVYISLIDVMMYATHRAFHTMSLWRYHAVHHSSEELHWVSARRFHPVDDLVHIALPDVVLLLLGMPMEVIAFVAPFQIWHSALIHSNLNWDFGILKTVIVSPIYHRWHHTGIDQGGSKNFAATFPILDLMFRTYYMPKGERPERFGIDDPTFPKDFGGQIMRPFRQSA</sequence>
<protein>
    <recommendedName>
        <fullName evidence="6">Fatty acid hydroxylase domain-containing protein</fullName>
    </recommendedName>
</protein>
<feature type="domain" description="Fatty acid hydroxylase" evidence="6">
    <location>
        <begin position="110"/>
        <end position="242"/>
    </location>
</feature>
<evidence type="ECO:0000256" key="1">
    <source>
        <dbReference type="ARBA" id="ARBA00004370"/>
    </source>
</evidence>
<evidence type="ECO:0000256" key="2">
    <source>
        <dbReference type="ARBA" id="ARBA00022692"/>
    </source>
</evidence>
<dbReference type="EMBL" id="BPQP01000069">
    <property type="protein sequence ID" value="GJD96788.1"/>
    <property type="molecule type" value="Genomic_DNA"/>
</dbReference>
<gene>
    <name evidence="7" type="ORF">OCOJLMKI_4013</name>
</gene>
<comment type="caution">
    <text evidence="7">The sequence shown here is derived from an EMBL/GenBank/DDBJ whole genome shotgun (WGS) entry which is preliminary data.</text>
</comment>
<evidence type="ECO:0000259" key="6">
    <source>
        <dbReference type="Pfam" id="PF04116"/>
    </source>
</evidence>
<feature type="transmembrane region" description="Helical" evidence="5">
    <location>
        <begin position="15"/>
        <end position="38"/>
    </location>
</feature>
<reference evidence="7" key="1">
    <citation type="journal article" date="2021" name="Front. Microbiol.">
        <title>Comprehensive Comparative Genomics and Phenotyping of Methylobacterium Species.</title>
        <authorList>
            <person name="Alessa O."/>
            <person name="Ogura Y."/>
            <person name="Fujitani Y."/>
            <person name="Takami H."/>
            <person name="Hayashi T."/>
            <person name="Sahin N."/>
            <person name="Tani A."/>
        </authorList>
    </citation>
    <scope>NUCLEOTIDE SEQUENCE</scope>
    <source>
        <strain evidence="7">DSM 19015</strain>
    </source>
</reference>
<proteinExistence type="predicted"/>
<dbReference type="InterPro" id="IPR050307">
    <property type="entry name" value="Sterol_Desaturase_Related"/>
</dbReference>
<reference evidence="7" key="2">
    <citation type="submission" date="2021-08" db="EMBL/GenBank/DDBJ databases">
        <authorList>
            <person name="Tani A."/>
            <person name="Ola A."/>
            <person name="Ogura Y."/>
            <person name="Katsura K."/>
            <person name="Hayashi T."/>
        </authorList>
    </citation>
    <scope>NUCLEOTIDE SEQUENCE</scope>
    <source>
        <strain evidence="7">DSM 19015</strain>
    </source>
</reference>
<evidence type="ECO:0000256" key="5">
    <source>
        <dbReference type="SAM" id="Phobius"/>
    </source>
</evidence>
<evidence type="ECO:0000313" key="8">
    <source>
        <dbReference type="Proteomes" id="UP001055125"/>
    </source>
</evidence>
<keyword evidence="3 5" id="KW-1133">Transmembrane helix</keyword>
<comment type="subcellular location">
    <subcellularLocation>
        <location evidence="1">Membrane</location>
    </subcellularLocation>
</comment>
<dbReference type="RefSeq" id="WP_238245880.1">
    <property type="nucleotide sequence ID" value="NZ_BPQP01000069.1"/>
</dbReference>
<feature type="transmembrane region" description="Helical" evidence="5">
    <location>
        <begin position="103"/>
        <end position="122"/>
    </location>
</feature>
<keyword evidence="8" id="KW-1185">Reference proteome</keyword>
<evidence type="ECO:0000256" key="4">
    <source>
        <dbReference type="ARBA" id="ARBA00023136"/>
    </source>
</evidence>